<evidence type="ECO:0000313" key="2">
    <source>
        <dbReference type="Proteomes" id="UP001055811"/>
    </source>
</evidence>
<proteinExistence type="predicted"/>
<accession>A0ACB9FB76</accession>
<organism evidence="1 2">
    <name type="scientific">Cichorium intybus</name>
    <name type="common">Chicory</name>
    <dbReference type="NCBI Taxonomy" id="13427"/>
    <lineage>
        <taxon>Eukaryota</taxon>
        <taxon>Viridiplantae</taxon>
        <taxon>Streptophyta</taxon>
        <taxon>Embryophyta</taxon>
        <taxon>Tracheophyta</taxon>
        <taxon>Spermatophyta</taxon>
        <taxon>Magnoliopsida</taxon>
        <taxon>eudicotyledons</taxon>
        <taxon>Gunneridae</taxon>
        <taxon>Pentapetalae</taxon>
        <taxon>asterids</taxon>
        <taxon>campanulids</taxon>
        <taxon>Asterales</taxon>
        <taxon>Asteraceae</taxon>
        <taxon>Cichorioideae</taxon>
        <taxon>Cichorieae</taxon>
        <taxon>Cichoriinae</taxon>
        <taxon>Cichorium</taxon>
    </lineage>
</organism>
<protein>
    <submittedName>
        <fullName evidence="1">Uncharacterized protein</fullName>
    </submittedName>
</protein>
<reference evidence="1 2" key="2">
    <citation type="journal article" date="2022" name="Mol. Ecol. Resour.">
        <title>The genomes of chicory, endive, great burdock and yacon provide insights into Asteraceae paleo-polyploidization history and plant inulin production.</title>
        <authorList>
            <person name="Fan W."/>
            <person name="Wang S."/>
            <person name="Wang H."/>
            <person name="Wang A."/>
            <person name="Jiang F."/>
            <person name="Liu H."/>
            <person name="Zhao H."/>
            <person name="Xu D."/>
            <person name="Zhang Y."/>
        </authorList>
    </citation>
    <scope>NUCLEOTIDE SEQUENCE [LARGE SCALE GENOMIC DNA]</scope>
    <source>
        <strain evidence="2">cv. Punajuju</strain>
        <tissue evidence="1">Leaves</tissue>
    </source>
</reference>
<keyword evidence="2" id="KW-1185">Reference proteome</keyword>
<sequence>MFVNRWRNKMWEKAARIFIDYRCNSLSGGFHGFVPDQDFGRDTNRLDYFRVTALDVNGDDHLNGNVSYGDGGGGSDHGVVVGPRVEQEKGDVADGAHGGDMTPQVHVRTFDNTGRHVCEPVDQMLEHDSGSDDGDEAIWASTNLGIDFLDAIDLIFML</sequence>
<name>A0ACB9FB76_CICIN</name>
<gene>
    <name evidence="1" type="ORF">L2E82_18350</name>
</gene>
<evidence type="ECO:0000313" key="1">
    <source>
        <dbReference type="EMBL" id="KAI3767921.1"/>
    </source>
</evidence>
<dbReference type="Proteomes" id="UP001055811">
    <property type="component" value="Linkage Group LG03"/>
</dbReference>
<dbReference type="EMBL" id="CM042011">
    <property type="protein sequence ID" value="KAI3767921.1"/>
    <property type="molecule type" value="Genomic_DNA"/>
</dbReference>
<reference evidence="2" key="1">
    <citation type="journal article" date="2022" name="Mol. Ecol. Resour.">
        <title>The genomes of chicory, endive, great burdock and yacon provide insights into Asteraceae palaeo-polyploidization history and plant inulin production.</title>
        <authorList>
            <person name="Fan W."/>
            <person name="Wang S."/>
            <person name="Wang H."/>
            <person name="Wang A."/>
            <person name="Jiang F."/>
            <person name="Liu H."/>
            <person name="Zhao H."/>
            <person name="Xu D."/>
            <person name="Zhang Y."/>
        </authorList>
    </citation>
    <scope>NUCLEOTIDE SEQUENCE [LARGE SCALE GENOMIC DNA]</scope>
    <source>
        <strain evidence="2">cv. Punajuju</strain>
    </source>
</reference>
<comment type="caution">
    <text evidence="1">The sequence shown here is derived from an EMBL/GenBank/DDBJ whole genome shotgun (WGS) entry which is preliminary data.</text>
</comment>